<comment type="caution">
    <text evidence="1">The sequence shown here is derived from an EMBL/GenBank/DDBJ whole genome shotgun (WGS) entry which is preliminary data.</text>
</comment>
<reference evidence="1" key="1">
    <citation type="journal article" date="2015" name="Nature">
        <title>Complex archaea that bridge the gap between prokaryotes and eukaryotes.</title>
        <authorList>
            <person name="Spang A."/>
            <person name="Saw J.H."/>
            <person name="Jorgensen S.L."/>
            <person name="Zaremba-Niedzwiedzka K."/>
            <person name="Martijn J."/>
            <person name="Lind A.E."/>
            <person name="van Eijk R."/>
            <person name="Schleper C."/>
            <person name="Guy L."/>
            <person name="Ettema T.J."/>
        </authorList>
    </citation>
    <scope>NUCLEOTIDE SEQUENCE</scope>
</reference>
<accession>A0A0F8ZAN6</accession>
<name>A0A0F8ZAN6_9ZZZZ</name>
<gene>
    <name evidence="1" type="ORF">LCGC14_2797950</name>
</gene>
<protein>
    <submittedName>
        <fullName evidence="1">Uncharacterized protein</fullName>
    </submittedName>
</protein>
<dbReference type="EMBL" id="LAZR01052431">
    <property type="protein sequence ID" value="KKK82980.1"/>
    <property type="molecule type" value="Genomic_DNA"/>
</dbReference>
<organism evidence="1">
    <name type="scientific">marine sediment metagenome</name>
    <dbReference type="NCBI Taxonomy" id="412755"/>
    <lineage>
        <taxon>unclassified sequences</taxon>
        <taxon>metagenomes</taxon>
        <taxon>ecological metagenomes</taxon>
    </lineage>
</organism>
<sequence length="76" mass="8606">MPPVDLSIQYDEAVIFITLIKKRSKTPPKVMEMTFKKPKIDVDYSVAAVDVESEPGDTTRKVKAGLRSLTLRVREQ</sequence>
<proteinExistence type="predicted"/>
<evidence type="ECO:0000313" key="1">
    <source>
        <dbReference type="EMBL" id="KKK82980.1"/>
    </source>
</evidence>
<dbReference type="AlphaFoldDB" id="A0A0F8ZAN6"/>